<proteinExistence type="predicted"/>
<comment type="caution">
    <text evidence="1">The sequence shown here is derived from an EMBL/GenBank/DDBJ whole genome shotgun (WGS) entry which is preliminary data.</text>
</comment>
<name>A0AAD6T2G5_9AGAR</name>
<organism evidence="1 2">
    <name type="scientific">Mycena alexandri</name>
    <dbReference type="NCBI Taxonomy" id="1745969"/>
    <lineage>
        <taxon>Eukaryota</taxon>
        <taxon>Fungi</taxon>
        <taxon>Dikarya</taxon>
        <taxon>Basidiomycota</taxon>
        <taxon>Agaricomycotina</taxon>
        <taxon>Agaricomycetes</taxon>
        <taxon>Agaricomycetidae</taxon>
        <taxon>Agaricales</taxon>
        <taxon>Marasmiineae</taxon>
        <taxon>Mycenaceae</taxon>
        <taxon>Mycena</taxon>
    </lineage>
</organism>
<evidence type="ECO:0000313" key="1">
    <source>
        <dbReference type="EMBL" id="KAJ7037195.1"/>
    </source>
</evidence>
<dbReference type="AlphaFoldDB" id="A0AAD6T2G5"/>
<gene>
    <name evidence="1" type="ORF">C8F04DRAFT_1180609</name>
</gene>
<keyword evidence="2" id="KW-1185">Reference proteome</keyword>
<evidence type="ECO:0000313" key="2">
    <source>
        <dbReference type="Proteomes" id="UP001218188"/>
    </source>
</evidence>
<accession>A0AAD6T2G5</accession>
<sequence>MYEIYWDAKKCRAFPAAPIRQNDGQIWTKNARFARGDNKDEVGLPQHPRQNNALQCLANRARQLVDKAEKVVWSIKSLPMGRPASQRVSERALQTTCRTRGLHRMANSKTL</sequence>
<dbReference type="EMBL" id="JARJCM010000038">
    <property type="protein sequence ID" value="KAJ7037195.1"/>
    <property type="molecule type" value="Genomic_DNA"/>
</dbReference>
<dbReference type="Proteomes" id="UP001218188">
    <property type="component" value="Unassembled WGS sequence"/>
</dbReference>
<reference evidence="1" key="1">
    <citation type="submission" date="2023-03" db="EMBL/GenBank/DDBJ databases">
        <title>Massive genome expansion in bonnet fungi (Mycena s.s.) driven by repeated elements and novel gene families across ecological guilds.</title>
        <authorList>
            <consortium name="Lawrence Berkeley National Laboratory"/>
            <person name="Harder C.B."/>
            <person name="Miyauchi S."/>
            <person name="Viragh M."/>
            <person name="Kuo A."/>
            <person name="Thoen E."/>
            <person name="Andreopoulos B."/>
            <person name="Lu D."/>
            <person name="Skrede I."/>
            <person name="Drula E."/>
            <person name="Henrissat B."/>
            <person name="Morin E."/>
            <person name="Kohler A."/>
            <person name="Barry K."/>
            <person name="LaButti K."/>
            <person name="Morin E."/>
            <person name="Salamov A."/>
            <person name="Lipzen A."/>
            <person name="Mereny Z."/>
            <person name="Hegedus B."/>
            <person name="Baldrian P."/>
            <person name="Stursova M."/>
            <person name="Weitz H."/>
            <person name="Taylor A."/>
            <person name="Grigoriev I.V."/>
            <person name="Nagy L.G."/>
            <person name="Martin F."/>
            <person name="Kauserud H."/>
        </authorList>
    </citation>
    <scope>NUCLEOTIDE SEQUENCE</scope>
    <source>
        <strain evidence="1">CBHHK200</strain>
    </source>
</reference>
<protein>
    <submittedName>
        <fullName evidence="1">Uncharacterized protein</fullName>
    </submittedName>
</protein>